<protein>
    <submittedName>
        <fullName evidence="2">Uncharacterized protein</fullName>
    </submittedName>
</protein>
<proteinExistence type="predicted"/>
<dbReference type="EMBL" id="MNPL01006248">
    <property type="protein sequence ID" value="OQR75531.1"/>
    <property type="molecule type" value="Genomic_DNA"/>
</dbReference>
<evidence type="ECO:0000313" key="3">
    <source>
        <dbReference type="Proteomes" id="UP000192247"/>
    </source>
</evidence>
<dbReference type="OrthoDB" id="10674522at2759"/>
<comment type="caution">
    <text evidence="2">The sequence shown here is derived from an EMBL/GenBank/DDBJ whole genome shotgun (WGS) entry which is preliminary data.</text>
</comment>
<evidence type="ECO:0000313" key="2">
    <source>
        <dbReference type="EMBL" id="OQR75531.1"/>
    </source>
</evidence>
<feature type="region of interest" description="Disordered" evidence="1">
    <location>
        <begin position="1"/>
        <end position="47"/>
    </location>
</feature>
<evidence type="ECO:0000256" key="1">
    <source>
        <dbReference type="SAM" id="MobiDB-lite"/>
    </source>
</evidence>
<dbReference type="InParanoid" id="A0A1V9XPY4"/>
<accession>A0A1V9XPY4</accession>
<feature type="compositionally biased region" description="Polar residues" evidence="1">
    <location>
        <begin position="17"/>
        <end position="35"/>
    </location>
</feature>
<keyword evidence="3" id="KW-1185">Reference proteome</keyword>
<name>A0A1V9XPY4_9ACAR</name>
<reference evidence="2 3" key="1">
    <citation type="journal article" date="2017" name="Gigascience">
        <title>Draft genome of the honey bee ectoparasitic mite, Tropilaelaps mercedesae, is shaped by the parasitic life history.</title>
        <authorList>
            <person name="Dong X."/>
            <person name="Armstrong S.D."/>
            <person name="Xia D."/>
            <person name="Makepeace B.L."/>
            <person name="Darby A.C."/>
            <person name="Kadowaki T."/>
        </authorList>
    </citation>
    <scope>NUCLEOTIDE SEQUENCE [LARGE SCALE GENOMIC DNA]</scope>
    <source>
        <strain evidence="2">Wuxi-XJTLU</strain>
    </source>
</reference>
<feature type="region of interest" description="Disordered" evidence="1">
    <location>
        <begin position="139"/>
        <end position="162"/>
    </location>
</feature>
<dbReference type="Proteomes" id="UP000192247">
    <property type="component" value="Unassembled WGS sequence"/>
</dbReference>
<gene>
    <name evidence="2" type="ORF">BIW11_08358</name>
</gene>
<dbReference type="AlphaFoldDB" id="A0A1V9XPY4"/>
<sequence length="193" mass="21255">MGACSSKKSLQHRHISGHTNSRLVNDNRSTTSVASRKTIKAASDREKQFQKQHQQLTQQQFRKKQQQKRMVATAVPSLQLSDNDDDIAEQDPIPLAKKLNLKRDSIAVTKVRLSRTHHDKGAITIKEEEDTCEIVSDAAAEQSTDRVHFNTPSALGEDDGNVGLPNDWGLSLHSNYSTATASDPGTGRLVTVS</sequence>
<organism evidence="2 3">
    <name type="scientific">Tropilaelaps mercedesae</name>
    <dbReference type="NCBI Taxonomy" id="418985"/>
    <lineage>
        <taxon>Eukaryota</taxon>
        <taxon>Metazoa</taxon>
        <taxon>Ecdysozoa</taxon>
        <taxon>Arthropoda</taxon>
        <taxon>Chelicerata</taxon>
        <taxon>Arachnida</taxon>
        <taxon>Acari</taxon>
        <taxon>Parasitiformes</taxon>
        <taxon>Mesostigmata</taxon>
        <taxon>Gamasina</taxon>
        <taxon>Dermanyssoidea</taxon>
        <taxon>Laelapidae</taxon>
        <taxon>Tropilaelaps</taxon>
    </lineage>
</organism>